<comment type="caution">
    <text evidence="1">The sequence shown here is derived from an EMBL/GenBank/DDBJ whole genome shotgun (WGS) entry which is preliminary data.</text>
</comment>
<sequence>MSIAQQLVAGEGETHRDDSAALTAFRCDSTNLPWIIFRAAFRAAHIEEIPPRARAVLSALARTVDAAKPFAAIFARRELLTGRALQSMRTFYRSLDDLESAGLIDRRAQSRYVEAGLFGRAYIHLTERAAELLGLVEPMQVPSPEPNVPTFENPSANLADGGIYKDLSPSVFQKRQPGQVPADLQRLRSLGFFDFLIFKLMREARDHGQRLSDVVEATWDHLKLAKAPINYLRSLLRGTVDFAHQLRQRTDAKAEQQARLKRASEANEIARQSAGQTFVDASGRRTYVIDTQGENMVVYHRDEGIGRQAAGWKEAFAAARKRRQIRVATAADLQSFAHTRPGEPEQGRGRSPVTAQIREHIAGLRNLLGVRQLVRSA</sequence>
<protein>
    <submittedName>
        <fullName evidence="1">Replication protein O</fullName>
    </submittedName>
</protein>
<dbReference type="AlphaFoldDB" id="A0AA37IIP1"/>
<evidence type="ECO:0000313" key="2">
    <source>
        <dbReference type="Proteomes" id="UP001055111"/>
    </source>
</evidence>
<dbReference type="RefSeq" id="WP_238218025.1">
    <property type="nucleotide sequence ID" value="NZ_BPUS01000036.1"/>
</dbReference>
<evidence type="ECO:0000313" key="1">
    <source>
        <dbReference type="EMBL" id="GJH30377.1"/>
    </source>
</evidence>
<dbReference type="EMBL" id="BPUS01000036">
    <property type="protein sequence ID" value="GJH30377.1"/>
    <property type="molecule type" value="Genomic_DNA"/>
</dbReference>
<name>A0AA37IIP1_9BURK</name>
<organism evidence="1 2">
    <name type="scientific">Caballeronia novacaledonica</name>
    <dbReference type="NCBI Taxonomy" id="1544861"/>
    <lineage>
        <taxon>Bacteria</taxon>
        <taxon>Pseudomonadati</taxon>
        <taxon>Pseudomonadota</taxon>
        <taxon>Betaproteobacteria</taxon>
        <taxon>Burkholderiales</taxon>
        <taxon>Burkholderiaceae</taxon>
        <taxon>Caballeronia</taxon>
    </lineage>
</organism>
<dbReference type="Proteomes" id="UP001055111">
    <property type="component" value="Unassembled WGS sequence"/>
</dbReference>
<accession>A0AA37IIP1</accession>
<reference evidence="1" key="1">
    <citation type="submission" date="2022-09" db="EMBL/GenBank/DDBJ databases">
        <title>Isolation and characterization of 3-chlorobenzoate degrading bacteria from soils in Shizuoka.</title>
        <authorList>
            <person name="Ifat A."/>
            <person name="Ogawa N."/>
            <person name="Kimbara K."/>
            <person name="Moriuchi R."/>
            <person name="Dohra H."/>
            <person name="Shintani M."/>
        </authorList>
    </citation>
    <scope>NUCLEOTIDE SEQUENCE</scope>
    <source>
        <strain evidence="1">19CS4-2</strain>
    </source>
</reference>
<gene>
    <name evidence="1" type="ORF">CBA19CS42_37695</name>
</gene>
<proteinExistence type="predicted"/>